<evidence type="ECO:0000256" key="7">
    <source>
        <dbReference type="PROSITE-ProRule" id="PRU00042"/>
    </source>
</evidence>
<dbReference type="PANTHER" id="PTHR40626:SF14">
    <property type="entry name" value="C2H2 TYPE ZINC FINGER DOMAIN PROTEIN (AFU_ORTHOLOGUE AFUA_1G02360)"/>
    <property type="match status" value="1"/>
</dbReference>
<evidence type="ECO:0000313" key="10">
    <source>
        <dbReference type="EMBL" id="KAK3201963.1"/>
    </source>
</evidence>
<dbReference type="SMART" id="SM00355">
    <property type="entry name" value="ZnF_C2H2"/>
    <property type="match status" value="2"/>
</dbReference>
<sequence>MDTHKDGALVKGARCVYTVTKSPPAITPHSIAIEHRDPDAKPYAFDSLLVKLIPHSMLPSDQRHQGAQGFICATCDRSYAKKEHLQRHERSHTGNKPFACHVCNRTFARQDALHRHGRVHRGSSSTPTSLPGAKGPMFASQTFVPEQYNAQLEAPLVSPLMSGSDFQEPPPQNAFLFWPDSEQLLQNILSIDPNLLDQPPAFFPPASGSQASPGWDYVFDNASDGLDEGHRAIQTLSTLLSNTVNGVTAPPALTNLTSRFLDRCLHMFFSTFVPMMPVIHRPTFVFQDCSPPLLLNAIAIGSLFLGNEDASEKGDALWRLAHTAVQTSWHTMIKHRGEFDAIPGIQLVQTALLSQIYAALSKSRNLRITSQVFHGLGFYWARYCGLFDLPDVPPLPELRADADTKYRIWRLWLARETQLRSLLGLYIIDGVISQYSGSPTVAQHMSNLLPIPSSEAYFDQDNPDDWIRAMASNKSPPGSQRFCDLFRYIFLSHEQTHRGIPREMSSFTLKVILEGLKSLVAESKRIEPRPVGAPSQAEINTALIRVREYLQEHPSLPAVSRSTAMLRWHAVCLDALGVTARGARRLCTAHGISQHIFGGGKRVEKDVNAERYVNSDDARRSLLHASEIHRIASQLPLGLAHDPHIPGAVFAAATTYAAFALAGRIRLTFPETVDWQETVLLAGQSNPAPDAYPANGSGVSASTTTKFVRNTLTGTQFQKDVVFRDLSYELSSIRLLLRALSLQWGVCKEMEEVVDAWIAKCA</sequence>
<dbReference type="EMBL" id="WVTA01000015">
    <property type="protein sequence ID" value="KAK3201963.1"/>
    <property type="molecule type" value="Genomic_DNA"/>
</dbReference>
<evidence type="ECO:0000256" key="5">
    <source>
        <dbReference type="ARBA" id="ARBA00022833"/>
    </source>
</evidence>
<keyword evidence="4 7" id="KW-0863">Zinc-finger</keyword>
<dbReference type="CDD" id="cd12148">
    <property type="entry name" value="fungal_TF_MHR"/>
    <property type="match status" value="1"/>
</dbReference>
<dbReference type="GO" id="GO:0000978">
    <property type="term" value="F:RNA polymerase II cis-regulatory region sequence-specific DNA binding"/>
    <property type="evidence" value="ECO:0007669"/>
    <property type="project" value="InterPro"/>
</dbReference>
<evidence type="ECO:0000259" key="9">
    <source>
        <dbReference type="PROSITE" id="PS50157"/>
    </source>
</evidence>
<organism evidence="10 11">
    <name type="scientific">Pseudopithomyces chartarum</name>
    <dbReference type="NCBI Taxonomy" id="1892770"/>
    <lineage>
        <taxon>Eukaryota</taxon>
        <taxon>Fungi</taxon>
        <taxon>Dikarya</taxon>
        <taxon>Ascomycota</taxon>
        <taxon>Pezizomycotina</taxon>
        <taxon>Dothideomycetes</taxon>
        <taxon>Pleosporomycetidae</taxon>
        <taxon>Pleosporales</taxon>
        <taxon>Massarineae</taxon>
        <taxon>Didymosphaeriaceae</taxon>
        <taxon>Pseudopithomyces</taxon>
    </lineage>
</organism>
<evidence type="ECO:0000256" key="1">
    <source>
        <dbReference type="ARBA" id="ARBA00004123"/>
    </source>
</evidence>
<dbReference type="Gene3D" id="3.30.160.60">
    <property type="entry name" value="Classic Zinc Finger"/>
    <property type="match status" value="2"/>
</dbReference>
<evidence type="ECO:0000256" key="6">
    <source>
        <dbReference type="ARBA" id="ARBA00023242"/>
    </source>
</evidence>
<dbReference type="Pfam" id="PF04082">
    <property type="entry name" value="Fungal_trans"/>
    <property type="match status" value="1"/>
</dbReference>
<dbReference type="PANTHER" id="PTHR40626">
    <property type="entry name" value="MIP31509P"/>
    <property type="match status" value="1"/>
</dbReference>
<dbReference type="GO" id="GO:0000981">
    <property type="term" value="F:DNA-binding transcription factor activity, RNA polymerase II-specific"/>
    <property type="evidence" value="ECO:0007669"/>
    <property type="project" value="InterPro"/>
</dbReference>
<accession>A0AAN6LPD2</accession>
<keyword evidence="5" id="KW-0862">Zinc</keyword>
<dbReference type="SUPFAM" id="SSF57667">
    <property type="entry name" value="beta-beta-alpha zinc fingers"/>
    <property type="match status" value="1"/>
</dbReference>
<dbReference type="PROSITE" id="PS50157">
    <property type="entry name" value="ZINC_FINGER_C2H2_2"/>
    <property type="match status" value="2"/>
</dbReference>
<dbReference type="GO" id="GO:0005634">
    <property type="term" value="C:nucleus"/>
    <property type="evidence" value="ECO:0007669"/>
    <property type="project" value="UniProtKB-SubCell"/>
</dbReference>
<dbReference type="InterPro" id="IPR036236">
    <property type="entry name" value="Znf_C2H2_sf"/>
</dbReference>
<proteinExistence type="predicted"/>
<name>A0AAN6LPD2_9PLEO</name>
<dbReference type="Proteomes" id="UP001280581">
    <property type="component" value="Unassembled WGS sequence"/>
</dbReference>
<dbReference type="InterPro" id="IPR051059">
    <property type="entry name" value="VerF-like"/>
</dbReference>
<dbReference type="AlphaFoldDB" id="A0AAN6LPD2"/>
<evidence type="ECO:0000256" key="2">
    <source>
        <dbReference type="ARBA" id="ARBA00022723"/>
    </source>
</evidence>
<evidence type="ECO:0000256" key="8">
    <source>
        <dbReference type="SAM" id="MobiDB-lite"/>
    </source>
</evidence>
<dbReference type="InterPro" id="IPR007219">
    <property type="entry name" value="XnlR_reg_dom"/>
</dbReference>
<dbReference type="Pfam" id="PF00096">
    <property type="entry name" value="zf-C2H2"/>
    <property type="match status" value="2"/>
</dbReference>
<dbReference type="InterPro" id="IPR013087">
    <property type="entry name" value="Znf_C2H2_type"/>
</dbReference>
<feature type="region of interest" description="Disordered" evidence="8">
    <location>
        <begin position="115"/>
        <end position="134"/>
    </location>
</feature>
<comment type="subcellular location">
    <subcellularLocation>
        <location evidence="1">Nucleus</location>
    </subcellularLocation>
</comment>
<evidence type="ECO:0000313" key="11">
    <source>
        <dbReference type="Proteomes" id="UP001280581"/>
    </source>
</evidence>
<feature type="domain" description="C2H2-type" evidence="9">
    <location>
        <begin position="70"/>
        <end position="97"/>
    </location>
</feature>
<reference evidence="10 11" key="1">
    <citation type="submission" date="2021-02" db="EMBL/GenBank/DDBJ databases">
        <title>Genome assembly of Pseudopithomyces chartarum.</title>
        <authorList>
            <person name="Jauregui R."/>
            <person name="Singh J."/>
            <person name="Voisey C."/>
        </authorList>
    </citation>
    <scope>NUCLEOTIDE SEQUENCE [LARGE SCALE GENOMIC DNA]</scope>
    <source>
        <strain evidence="10 11">AGR01</strain>
    </source>
</reference>
<keyword evidence="3" id="KW-0677">Repeat</keyword>
<dbReference type="GO" id="GO:0008270">
    <property type="term" value="F:zinc ion binding"/>
    <property type="evidence" value="ECO:0007669"/>
    <property type="project" value="UniProtKB-KW"/>
</dbReference>
<dbReference type="GO" id="GO:0006351">
    <property type="term" value="P:DNA-templated transcription"/>
    <property type="evidence" value="ECO:0007669"/>
    <property type="project" value="InterPro"/>
</dbReference>
<dbReference type="FunFam" id="3.30.160.60:FF:000710">
    <property type="entry name" value="Zinc finger protein 768"/>
    <property type="match status" value="1"/>
</dbReference>
<gene>
    <name evidence="10" type="ORF">GRF29_164g1280812</name>
</gene>
<feature type="domain" description="C2H2-type" evidence="9">
    <location>
        <begin position="98"/>
        <end position="125"/>
    </location>
</feature>
<keyword evidence="2" id="KW-0479">Metal-binding</keyword>
<protein>
    <recommendedName>
        <fullName evidence="9">C2H2-type domain-containing protein</fullName>
    </recommendedName>
</protein>
<keyword evidence="6" id="KW-0539">Nucleus</keyword>
<dbReference type="PROSITE" id="PS00028">
    <property type="entry name" value="ZINC_FINGER_C2H2_1"/>
    <property type="match status" value="2"/>
</dbReference>
<keyword evidence="11" id="KW-1185">Reference proteome</keyword>
<evidence type="ECO:0000256" key="3">
    <source>
        <dbReference type="ARBA" id="ARBA00022737"/>
    </source>
</evidence>
<dbReference type="GO" id="GO:0000785">
    <property type="term" value="C:chromatin"/>
    <property type="evidence" value="ECO:0007669"/>
    <property type="project" value="TreeGrafter"/>
</dbReference>
<evidence type="ECO:0000256" key="4">
    <source>
        <dbReference type="ARBA" id="ARBA00022771"/>
    </source>
</evidence>
<comment type="caution">
    <text evidence="10">The sequence shown here is derived from an EMBL/GenBank/DDBJ whole genome shotgun (WGS) entry which is preliminary data.</text>
</comment>